<protein>
    <submittedName>
        <fullName evidence="1">Uncharacterized protein</fullName>
    </submittedName>
</protein>
<dbReference type="InParanoid" id="C5K565"/>
<dbReference type="AlphaFoldDB" id="C5K565"/>
<sequence>MANIASYSNAQDGKEIVSLVTKEIVRLMSHVLKEDLKALLTILAIMCVGGGYEAQLKLVDFGVVKELNEIAQKIDLLKKADADSLQLAIIWLECGIALLSTNANLRREISDENPLFVRQNMRIASQLIAHLKPNSRSISRVYGVLLPRLVRDAFGEILTEDCGPLLLADEDRKSFFETILLPLIARSYSNALRALCYRTTGQIITAMDVVHSNFVAIACRAMQGISNAVAEAAAE</sequence>
<proteinExistence type="predicted"/>
<evidence type="ECO:0000313" key="1">
    <source>
        <dbReference type="EMBL" id="EER20487.1"/>
    </source>
</evidence>
<evidence type="ECO:0000313" key="2">
    <source>
        <dbReference type="Proteomes" id="UP000007800"/>
    </source>
</evidence>
<accession>C5K565</accession>
<dbReference type="Proteomes" id="UP000007800">
    <property type="component" value="Unassembled WGS sequence"/>
</dbReference>
<dbReference type="EMBL" id="GG670562">
    <property type="protein sequence ID" value="EER20487.1"/>
    <property type="molecule type" value="Genomic_DNA"/>
</dbReference>
<gene>
    <name evidence="1" type="ORF">Pmar_PMAR010228</name>
</gene>
<reference evidence="1 2" key="1">
    <citation type="submission" date="2008-07" db="EMBL/GenBank/DDBJ databases">
        <authorList>
            <person name="El-Sayed N."/>
            <person name="Caler E."/>
            <person name="Inman J."/>
            <person name="Amedeo P."/>
            <person name="Hass B."/>
            <person name="Wortman J."/>
        </authorList>
    </citation>
    <scope>NUCLEOTIDE SEQUENCE [LARGE SCALE GENOMIC DNA]</scope>
    <source>
        <strain evidence="2">ATCC 50983 / TXsc</strain>
    </source>
</reference>
<dbReference type="GeneID" id="9054036"/>
<dbReference type="RefSeq" id="XP_002788691.1">
    <property type="nucleotide sequence ID" value="XM_002788645.1"/>
</dbReference>
<organism evidence="2">
    <name type="scientific">Perkinsus marinus (strain ATCC 50983 / TXsc)</name>
    <dbReference type="NCBI Taxonomy" id="423536"/>
    <lineage>
        <taxon>Eukaryota</taxon>
        <taxon>Sar</taxon>
        <taxon>Alveolata</taxon>
        <taxon>Perkinsozoa</taxon>
        <taxon>Perkinsea</taxon>
        <taxon>Perkinsida</taxon>
        <taxon>Perkinsidae</taxon>
        <taxon>Perkinsus</taxon>
    </lineage>
</organism>
<name>C5K565_PERM5</name>
<keyword evidence="2" id="KW-1185">Reference proteome</keyword>